<evidence type="ECO:0000256" key="4">
    <source>
        <dbReference type="ARBA" id="ARBA00022989"/>
    </source>
</evidence>
<dbReference type="InterPro" id="IPR051791">
    <property type="entry name" value="Pra-immunoreactive"/>
</dbReference>
<reference evidence="9" key="1">
    <citation type="submission" date="2016-10" db="EMBL/GenBank/DDBJ databases">
        <authorList>
            <person name="Varghese N."/>
            <person name="Submissions S."/>
        </authorList>
    </citation>
    <scope>NUCLEOTIDE SEQUENCE [LARGE SCALE GENOMIC DNA]</scope>
    <source>
        <strain evidence="9">DSM 22951</strain>
    </source>
</reference>
<dbReference type="GO" id="GO:0005886">
    <property type="term" value="C:plasma membrane"/>
    <property type="evidence" value="ECO:0007669"/>
    <property type="project" value="UniProtKB-SubCell"/>
</dbReference>
<comment type="subcellular location">
    <subcellularLocation>
        <location evidence="1">Cell membrane</location>
        <topology evidence="1">Multi-pass membrane protein</topology>
    </subcellularLocation>
</comment>
<keyword evidence="5 6" id="KW-0472">Membrane</keyword>
<feature type="transmembrane region" description="Helical" evidence="6">
    <location>
        <begin position="47"/>
        <end position="67"/>
    </location>
</feature>
<evidence type="ECO:0000256" key="1">
    <source>
        <dbReference type="ARBA" id="ARBA00004651"/>
    </source>
</evidence>
<dbReference type="PIRSF" id="PIRSF021697">
    <property type="entry name" value="UCP021697"/>
    <property type="match status" value="1"/>
</dbReference>
<keyword evidence="2" id="KW-1003">Cell membrane</keyword>
<evidence type="ECO:0000313" key="9">
    <source>
        <dbReference type="Proteomes" id="UP000250028"/>
    </source>
</evidence>
<dbReference type="InterPro" id="IPR010432">
    <property type="entry name" value="RDD"/>
</dbReference>
<dbReference type="InterPro" id="IPR016795">
    <property type="entry name" value="UCP021697"/>
</dbReference>
<feature type="transmembrane region" description="Helical" evidence="6">
    <location>
        <begin position="114"/>
        <end position="135"/>
    </location>
</feature>
<dbReference type="RefSeq" id="WP_342767145.1">
    <property type="nucleotide sequence ID" value="NZ_QGDN01000001.1"/>
</dbReference>
<dbReference type="Pfam" id="PF06271">
    <property type="entry name" value="RDD"/>
    <property type="match status" value="1"/>
</dbReference>
<evidence type="ECO:0000313" key="8">
    <source>
        <dbReference type="EMBL" id="SSA33601.1"/>
    </source>
</evidence>
<keyword evidence="9" id="KW-1185">Reference proteome</keyword>
<sequence length="155" mass="16363">MCVVDRKDLGSWLGGTVPGAERPDWPGQRLGLPQTGAGSMAPLGRRIAALFIDWVLCSLVAAAFFGYRWGGHSGSFTPLLVFVVENVLLVSLVGTTIGHRLLGLHVQRVDGSVPGLAGGTIRSLLLALVIPAVIWDSDGRGMHDKAAATVIVRSR</sequence>
<organism evidence="8 9">
    <name type="scientific">Branchiibius hedensis</name>
    <dbReference type="NCBI Taxonomy" id="672460"/>
    <lineage>
        <taxon>Bacteria</taxon>
        <taxon>Bacillati</taxon>
        <taxon>Actinomycetota</taxon>
        <taxon>Actinomycetes</taxon>
        <taxon>Micrococcales</taxon>
        <taxon>Dermacoccaceae</taxon>
        <taxon>Branchiibius</taxon>
    </lineage>
</organism>
<feature type="transmembrane region" description="Helical" evidence="6">
    <location>
        <begin position="79"/>
        <end position="102"/>
    </location>
</feature>
<gene>
    <name evidence="8" type="ORF">SAMN04489750_0885</name>
</gene>
<dbReference type="Proteomes" id="UP000250028">
    <property type="component" value="Unassembled WGS sequence"/>
</dbReference>
<evidence type="ECO:0000259" key="7">
    <source>
        <dbReference type="Pfam" id="PF06271"/>
    </source>
</evidence>
<dbReference type="PANTHER" id="PTHR36115:SF6">
    <property type="entry name" value="PROLINE-RICH ANTIGEN HOMOLOG"/>
    <property type="match status" value="1"/>
</dbReference>
<dbReference type="EMBL" id="UESZ01000001">
    <property type="protein sequence ID" value="SSA33601.1"/>
    <property type="molecule type" value="Genomic_DNA"/>
</dbReference>
<proteinExistence type="predicted"/>
<dbReference type="PANTHER" id="PTHR36115">
    <property type="entry name" value="PROLINE-RICH ANTIGEN HOMOLOG-RELATED"/>
    <property type="match status" value="1"/>
</dbReference>
<evidence type="ECO:0000256" key="3">
    <source>
        <dbReference type="ARBA" id="ARBA00022692"/>
    </source>
</evidence>
<keyword evidence="4 6" id="KW-1133">Transmembrane helix</keyword>
<keyword evidence="3 6" id="KW-0812">Transmembrane</keyword>
<dbReference type="AlphaFoldDB" id="A0A2Y8ZMF8"/>
<evidence type="ECO:0000256" key="5">
    <source>
        <dbReference type="ARBA" id="ARBA00023136"/>
    </source>
</evidence>
<accession>A0A2Y8ZMF8</accession>
<protein>
    <submittedName>
        <fullName evidence="8">RDD family protein</fullName>
    </submittedName>
</protein>
<evidence type="ECO:0000256" key="2">
    <source>
        <dbReference type="ARBA" id="ARBA00022475"/>
    </source>
</evidence>
<feature type="domain" description="RDD" evidence="7">
    <location>
        <begin position="41"/>
        <end position="147"/>
    </location>
</feature>
<name>A0A2Y8ZMF8_9MICO</name>
<evidence type="ECO:0000256" key="6">
    <source>
        <dbReference type="SAM" id="Phobius"/>
    </source>
</evidence>